<dbReference type="GO" id="GO:0005634">
    <property type="term" value="C:nucleus"/>
    <property type="evidence" value="ECO:0007669"/>
    <property type="project" value="UniProtKB-SubCell"/>
</dbReference>
<evidence type="ECO:0000313" key="11">
    <source>
        <dbReference type="EMBL" id="KRH92889.1"/>
    </source>
</evidence>
<sequence>WVKFFNTKYFIEKKNKDARNEQSIFTEQSVDIKKPHDTEDSIFTDKPHDTEDSICTEKTHDTNASICTDKPHDTNDSICTEKPHDTEDLILTQQPHDTEDSIFTEKPHDTKKLSNTEKHKIKIISKQNFVYILKPTPFFRQHRTAIINKPDISLIINLLDLNDQSIVLEAGYGSGVMNYYLRKTCKKVYSVELEESRIDPKLIENETVWIGDVADVRSIDYENIDQKNNKILHVPKLHAIFLDIPDASIVINNLNNLLKEDGRLCIYLISVQQILKTLEMLKKFGYRSDVYENVGREYRIIRKNDLRSAILKEGRMHTAYIIFARKSY</sequence>
<dbReference type="AlphaFoldDB" id="A0A0R0LTY0"/>
<dbReference type="GO" id="GO:0031515">
    <property type="term" value="C:tRNA (m1A) methyltransferase complex"/>
    <property type="evidence" value="ECO:0007669"/>
    <property type="project" value="InterPro"/>
</dbReference>
<evidence type="ECO:0000256" key="9">
    <source>
        <dbReference type="ARBA" id="ARBA00033309"/>
    </source>
</evidence>
<evidence type="ECO:0000256" key="6">
    <source>
        <dbReference type="ARBA" id="ARBA00022691"/>
    </source>
</evidence>
<gene>
    <name evidence="11" type="ORF">M153_22550002166</name>
</gene>
<feature type="domain" description="tRNA (adenine(58)-N(1))-methyltransferase catalytic subunit TRM61 C-terminal" evidence="10">
    <location>
        <begin position="129"/>
        <end position="288"/>
    </location>
</feature>
<keyword evidence="6" id="KW-0949">S-adenosyl-L-methionine</keyword>
<keyword evidence="7" id="KW-0819">tRNA processing</keyword>
<accession>A0A0R0LTY0</accession>
<comment type="subcellular location">
    <subcellularLocation>
        <location evidence="1">Nucleus</location>
    </subcellularLocation>
</comment>
<dbReference type="InterPro" id="IPR029063">
    <property type="entry name" value="SAM-dependent_MTases_sf"/>
</dbReference>
<dbReference type="InterPro" id="IPR049470">
    <property type="entry name" value="TRM61_C"/>
</dbReference>
<dbReference type="PANTHER" id="PTHR12133:SF2">
    <property type="entry name" value="TRNA (ADENINE(58)-N(1))-METHYLTRANSFERASE CATALYTIC SUBUNIT TRMT61A"/>
    <property type="match status" value="1"/>
</dbReference>
<protein>
    <recommendedName>
        <fullName evidence="3">tRNA (adenine(58)-N(1))-methyltransferase catalytic subunit TRM61</fullName>
        <ecNumber evidence="2">2.1.1.220</ecNumber>
    </recommendedName>
    <alternativeName>
        <fullName evidence="9">tRNA(m1A58)-methyltransferase subunit TRM61</fullName>
    </alternativeName>
</protein>
<dbReference type="Proteomes" id="UP000051530">
    <property type="component" value="Unassembled WGS sequence"/>
</dbReference>
<evidence type="ECO:0000256" key="4">
    <source>
        <dbReference type="ARBA" id="ARBA00022603"/>
    </source>
</evidence>
<evidence type="ECO:0000313" key="12">
    <source>
        <dbReference type="Proteomes" id="UP000051530"/>
    </source>
</evidence>
<evidence type="ECO:0000256" key="8">
    <source>
        <dbReference type="ARBA" id="ARBA00023242"/>
    </source>
</evidence>
<dbReference type="EMBL" id="LGUB01000607">
    <property type="protein sequence ID" value="KRH92889.1"/>
    <property type="molecule type" value="Genomic_DNA"/>
</dbReference>
<dbReference type="Pfam" id="PF08704">
    <property type="entry name" value="GCD14"/>
    <property type="match status" value="1"/>
</dbReference>
<evidence type="ECO:0000256" key="3">
    <source>
        <dbReference type="ARBA" id="ARBA00015963"/>
    </source>
</evidence>
<dbReference type="VEuPathDB" id="MicrosporidiaDB:M153_22550002166"/>
<dbReference type="PROSITE" id="PS51620">
    <property type="entry name" value="SAM_TRM61"/>
    <property type="match status" value="1"/>
</dbReference>
<feature type="non-terminal residue" evidence="11">
    <location>
        <position position="1"/>
    </location>
</feature>
<dbReference type="OrthoDB" id="1925287at2759"/>
<keyword evidence="12" id="KW-1185">Reference proteome</keyword>
<keyword evidence="4 11" id="KW-0489">Methyltransferase</keyword>
<evidence type="ECO:0000259" key="10">
    <source>
        <dbReference type="Pfam" id="PF08704"/>
    </source>
</evidence>
<evidence type="ECO:0000256" key="5">
    <source>
        <dbReference type="ARBA" id="ARBA00022679"/>
    </source>
</evidence>
<proteinExistence type="predicted"/>
<keyword evidence="5 11" id="KW-0808">Transferase</keyword>
<reference evidence="11 12" key="1">
    <citation type="submission" date="2015-07" db="EMBL/GenBank/DDBJ databases">
        <title>The genome of Pseudoloma neurophilia, a relevant intracellular parasite of the zebrafish.</title>
        <authorList>
            <person name="Ndikumana S."/>
            <person name="Pelin A."/>
            <person name="Sanders J."/>
            <person name="Corradi N."/>
        </authorList>
    </citation>
    <scope>NUCLEOTIDE SEQUENCE [LARGE SCALE GENOMIC DNA]</scope>
    <source>
        <strain evidence="11 12">MK1</strain>
    </source>
</reference>
<keyword evidence="8" id="KW-0539">Nucleus</keyword>
<dbReference type="SUPFAM" id="SSF53335">
    <property type="entry name" value="S-adenosyl-L-methionine-dependent methyltransferases"/>
    <property type="match status" value="1"/>
</dbReference>
<dbReference type="EC" id="2.1.1.220" evidence="2"/>
<evidence type="ECO:0000256" key="2">
    <source>
        <dbReference type="ARBA" id="ARBA00012796"/>
    </source>
</evidence>
<dbReference type="InterPro" id="IPR014816">
    <property type="entry name" value="tRNA_MeTrfase_Gcd14"/>
</dbReference>
<name>A0A0R0LTY0_9MICR</name>
<evidence type="ECO:0000256" key="1">
    <source>
        <dbReference type="ARBA" id="ARBA00004123"/>
    </source>
</evidence>
<dbReference type="Gene3D" id="3.40.50.150">
    <property type="entry name" value="Vaccinia Virus protein VP39"/>
    <property type="match status" value="1"/>
</dbReference>
<comment type="caution">
    <text evidence="11">The sequence shown here is derived from an EMBL/GenBank/DDBJ whole genome shotgun (WGS) entry which is preliminary data.</text>
</comment>
<dbReference type="GO" id="GO:0030488">
    <property type="term" value="P:tRNA methylation"/>
    <property type="evidence" value="ECO:0007669"/>
    <property type="project" value="InterPro"/>
</dbReference>
<dbReference type="PANTHER" id="PTHR12133">
    <property type="entry name" value="TRNA (ADENINE(58)-N(1))-METHYLTRANSFERASE"/>
    <property type="match status" value="1"/>
</dbReference>
<evidence type="ECO:0000256" key="7">
    <source>
        <dbReference type="ARBA" id="ARBA00022694"/>
    </source>
</evidence>
<dbReference type="GO" id="GO:0160107">
    <property type="term" value="F:tRNA (adenine(58)-N1)-methyltransferase activity"/>
    <property type="evidence" value="ECO:0007669"/>
    <property type="project" value="UniProtKB-EC"/>
</dbReference>
<organism evidence="11 12">
    <name type="scientific">Pseudoloma neurophilia</name>
    <dbReference type="NCBI Taxonomy" id="146866"/>
    <lineage>
        <taxon>Eukaryota</taxon>
        <taxon>Fungi</taxon>
        <taxon>Fungi incertae sedis</taxon>
        <taxon>Microsporidia</taxon>
        <taxon>Pseudoloma</taxon>
    </lineage>
</organism>